<proteinExistence type="predicted"/>
<evidence type="ECO:0000313" key="1">
    <source>
        <dbReference type="Proteomes" id="UP000050792"/>
    </source>
</evidence>
<protein>
    <submittedName>
        <fullName evidence="2">Uncharacterized protein</fullName>
    </submittedName>
</protein>
<reference evidence="1" key="1">
    <citation type="submission" date="2022-06" db="EMBL/GenBank/DDBJ databases">
        <authorList>
            <person name="Berger JAMES D."/>
            <person name="Berger JAMES D."/>
        </authorList>
    </citation>
    <scope>NUCLEOTIDE SEQUENCE [LARGE SCALE GENOMIC DNA]</scope>
</reference>
<accession>A0AA85G2C9</accession>
<reference evidence="2" key="2">
    <citation type="submission" date="2023-11" db="UniProtKB">
        <authorList>
            <consortium name="WormBaseParasite"/>
        </authorList>
    </citation>
    <scope>IDENTIFICATION</scope>
</reference>
<evidence type="ECO:0000313" key="2">
    <source>
        <dbReference type="WBParaSite" id="SRDH1_70480.1"/>
    </source>
</evidence>
<organism evidence="1 2">
    <name type="scientific">Schistosoma rodhaini</name>
    <dbReference type="NCBI Taxonomy" id="6188"/>
    <lineage>
        <taxon>Eukaryota</taxon>
        <taxon>Metazoa</taxon>
        <taxon>Spiralia</taxon>
        <taxon>Lophotrochozoa</taxon>
        <taxon>Platyhelminthes</taxon>
        <taxon>Trematoda</taxon>
        <taxon>Digenea</taxon>
        <taxon>Strigeidida</taxon>
        <taxon>Schistosomatoidea</taxon>
        <taxon>Schistosomatidae</taxon>
        <taxon>Schistosoma</taxon>
    </lineage>
</organism>
<dbReference type="Proteomes" id="UP000050792">
    <property type="component" value="Unassembled WGS sequence"/>
</dbReference>
<dbReference type="AlphaFoldDB" id="A0AA85G2C9"/>
<keyword evidence="1" id="KW-1185">Reference proteome</keyword>
<dbReference type="WBParaSite" id="SRDH1_70480.1">
    <property type="protein sequence ID" value="SRDH1_70480.1"/>
    <property type="gene ID" value="SRDH1_70480"/>
</dbReference>
<sequence length="103" mass="12054">MKTLNSPDFLKPILNQLIDENTPYTPSVELRNTLEHLANQRDGYFYNTNANTFNRQFVNYMKQQGSQWSLDDLNNYTVDRPNAIKVCCCLSLSLFIFSFTLQF</sequence>
<name>A0AA85G2C9_9TREM</name>